<dbReference type="Gene3D" id="3.30.200.20">
    <property type="entry name" value="Phosphorylase Kinase, domain 1"/>
    <property type="match status" value="1"/>
</dbReference>
<dbReference type="Pfam" id="PF07714">
    <property type="entry name" value="PK_Tyr_Ser-Thr"/>
    <property type="match status" value="1"/>
</dbReference>
<feature type="region of interest" description="Disordered" evidence="8">
    <location>
        <begin position="584"/>
        <end position="607"/>
    </location>
</feature>
<evidence type="ECO:0000256" key="6">
    <source>
        <dbReference type="ARBA" id="ARBA00023136"/>
    </source>
</evidence>
<gene>
    <name evidence="12" type="ORF">J5N97_017058</name>
</gene>
<dbReference type="Gene3D" id="1.10.510.10">
    <property type="entry name" value="Transferase(Phosphotransferase) domain 1"/>
    <property type="match status" value="1"/>
</dbReference>
<comment type="subcellular location">
    <subcellularLocation>
        <location evidence="1">Cell membrane</location>
        <topology evidence="1">Single-pass membrane protein</topology>
    </subcellularLocation>
</comment>
<feature type="transmembrane region" description="Helical" evidence="9">
    <location>
        <begin position="232"/>
        <end position="255"/>
    </location>
</feature>
<dbReference type="EMBL" id="JAGGNH010000004">
    <property type="protein sequence ID" value="KAJ0975093.1"/>
    <property type="molecule type" value="Genomic_DNA"/>
</dbReference>
<sequence>MTNSMRGCLYIFIFVLSVEGLEDSQDQYLRDENNALTALKQAFDHPPFAGNWSGVQCSGNISSWFGLQCLNNRVVSISLTDLGLSGMIRDPLILANLTELTLLSLKNNSISGTMMNFSYNQKLITSIDLSLNLFTGPISSSLTSLNLLQSLHLNKNRFNGSIPPLNQTSLTSFDVSFNSLSGEIPDTVTLRSFGPKAYVGNPDLCGEPTYKTCVVSRKKHNKIKDFLLKPSLISIFIILDFILLVFQIYSLYLFCKKSNKKGHGKINAKAAAPSGHNIDIEQDKEEMVITTEDQMKVTFFNGEGGSFLLKDLLKSPAEALGKGSFGSCYKATKETGQPIVVKRLRNLSPLSLEEFSKHMQKLAVFHHPNLHSLLGYHFSSEEKLLISNFATNGNLFDRLHGGRGINRTPFQWNSRLSVAKDVAKAMAYLHKMSGGMIIPHGNLKASNVLLDENDTALVTDYCLTPIVPPSLAASFMLAYKSPEYVRRRKVSRKSDVWSYGCLLVELITGKLPDYSSPEGGKGVDLGNWIHKAVREEWTFEVFDLELAAQRDAYKGMFMLLQVALRCCEKSPEKRPEMEEVVEEVEAIKPCASDEDEDEQESSGSTSN</sequence>
<dbReference type="PANTHER" id="PTHR48007:SF43">
    <property type="entry name" value="POLLEN RECEPTOR-LIKE KINASE 4"/>
    <property type="match status" value="1"/>
</dbReference>
<dbReference type="InterPro" id="IPR001245">
    <property type="entry name" value="Ser-Thr/Tyr_kinase_cat_dom"/>
</dbReference>
<name>A0A9D5HG81_9LILI</name>
<evidence type="ECO:0000256" key="8">
    <source>
        <dbReference type="SAM" id="MobiDB-lite"/>
    </source>
</evidence>
<keyword evidence="4" id="KW-0677">Repeat</keyword>
<reference evidence="12" key="2">
    <citation type="journal article" date="2022" name="Hortic Res">
        <title>The genome of Dioscorea zingiberensis sheds light on the biosynthesis, origin and evolution of the medicinally important diosgenin saponins.</title>
        <authorList>
            <person name="Li Y."/>
            <person name="Tan C."/>
            <person name="Li Z."/>
            <person name="Guo J."/>
            <person name="Li S."/>
            <person name="Chen X."/>
            <person name="Wang C."/>
            <person name="Dai X."/>
            <person name="Yang H."/>
            <person name="Song W."/>
            <person name="Hou L."/>
            <person name="Xu J."/>
            <person name="Tong Z."/>
            <person name="Xu A."/>
            <person name="Yuan X."/>
            <person name="Wang W."/>
            <person name="Yang Q."/>
            <person name="Chen L."/>
            <person name="Sun Z."/>
            <person name="Wang K."/>
            <person name="Pan B."/>
            <person name="Chen J."/>
            <person name="Bao Y."/>
            <person name="Liu F."/>
            <person name="Qi X."/>
            <person name="Gang D.R."/>
            <person name="Wen J."/>
            <person name="Li J."/>
        </authorList>
    </citation>
    <scope>NUCLEOTIDE SEQUENCE</scope>
    <source>
        <strain evidence="12">Dzin_1.0</strain>
    </source>
</reference>
<organism evidence="12 13">
    <name type="scientific">Dioscorea zingiberensis</name>
    <dbReference type="NCBI Taxonomy" id="325984"/>
    <lineage>
        <taxon>Eukaryota</taxon>
        <taxon>Viridiplantae</taxon>
        <taxon>Streptophyta</taxon>
        <taxon>Embryophyta</taxon>
        <taxon>Tracheophyta</taxon>
        <taxon>Spermatophyta</taxon>
        <taxon>Magnoliopsida</taxon>
        <taxon>Liliopsida</taxon>
        <taxon>Dioscoreales</taxon>
        <taxon>Dioscoreaceae</taxon>
        <taxon>Dioscorea</taxon>
    </lineage>
</organism>
<evidence type="ECO:0000256" key="2">
    <source>
        <dbReference type="ARBA" id="ARBA00022614"/>
    </source>
</evidence>
<evidence type="ECO:0000313" key="13">
    <source>
        <dbReference type="Proteomes" id="UP001085076"/>
    </source>
</evidence>
<evidence type="ECO:0000256" key="3">
    <source>
        <dbReference type="ARBA" id="ARBA00022692"/>
    </source>
</evidence>
<accession>A0A9D5HG81</accession>
<protein>
    <recommendedName>
        <fullName evidence="11">Protein kinase domain-containing protein</fullName>
    </recommendedName>
</protein>
<keyword evidence="5 9" id="KW-1133">Transmembrane helix</keyword>
<feature type="binding site" evidence="7">
    <location>
        <position position="342"/>
    </location>
    <ligand>
        <name>ATP</name>
        <dbReference type="ChEBI" id="CHEBI:30616"/>
    </ligand>
</feature>
<reference evidence="12" key="1">
    <citation type="submission" date="2021-03" db="EMBL/GenBank/DDBJ databases">
        <authorList>
            <person name="Li Z."/>
            <person name="Yang C."/>
        </authorList>
    </citation>
    <scope>NUCLEOTIDE SEQUENCE</scope>
    <source>
        <strain evidence="12">Dzin_1.0</strain>
        <tissue evidence="12">Leaf</tissue>
    </source>
</reference>
<keyword evidence="7" id="KW-0547">Nucleotide-binding</keyword>
<feature type="signal peptide" evidence="10">
    <location>
        <begin position="1"/>
        <end position="20"/>
    </location>
</feature>
<keyword evidence="6 9" id="KW-0472">Membrane</keyword>
<evidence type="ECO:0000256" key="4">
    <source>
        <dbReference type="ARBA" id="ARBA00022737"/>
    </source>
</evidence>
<dbReference type="GO" id="GO:0005886">
    <property type="term" value="C:plasma membrane"/>
    <property type="evidence" value="ECO:0007669"/>
    <property type="project" value="UniProtKB-SubCell"/>
</dbReference>
<evidence type="ECO:0000256" key="1">
    <source>
        <dbReference type="ARBA" id="ARBA00004162"/>
    </source>
</evidence>
<dbReference type="Gene3D" id="3.80.10.10">
    <property type="entry name" value="Ribonuclease Inhibitor"/>
    <property type="match status" value="1"/>
</dbReference>
<dbReference type="InterPro" id="IPR011009">
    <property type="entry name" value="Kinase-like_dom_sf"/>
</dbReference>
<dbReference type="InterPro" id="IPR046959">
    <property type="entry name" value="PRK1-6/SRF4-like"/>
</dbReference>
<keyword evidence="13" id="KW-1185">Reference proteome</keyword>
<feature type="domain" description="Protein kinase" evidence="11">
    <location>
        <begin position="314"/>
        <end position="587"/>
    </location>
</feature>
<keyword evidence="7" id="KW-0067">ATP-binding</keyword>
<dbReference type="InterPro" id="IPR032675">
    <property type="entry name" value="LRR_dom_sf"/>
</dbReference>
<dbReference type="Pfam" id="PF00560">
    <property type="entry name" value="LRR_1"/>
    <property type="match status" value="1"/>
</dbReference>
<evidence type="ECO:0000259" key="11">
    <source>
        <dbReference type="PROSITE" id="PS50011"/>
    </source>
</evidence>
<evidence type="ECO:0000256" key="7">
    <source>
        <dbReference type="PROSITE-ProRule" id="PRU10141"/>
    </source>
</evidence>
<evidence type="ECO:0000256" key="9">
    <source>
        <dbReference type="SAM" id="Phobius"/>
    </source>
</evidence>
<dbReference type="InterPro" id="IPR001611">
    <property type="entry name" value="Leu-rich_rpt"/>
</dbReference>
<dbReference type="GO" id="GO:0004672">
    <property type="term" value="F:protein kinase activity"/>
    <property type="evidence" value="ECO:0007669"/>
    <property type="project" value="InterPro"/>
</dbReference>
<evidence type="ECO:0000256" key="5">
    <source>
        <dbReference type="ARBA" id="ARBA00022989"/>
    </source>
</evidence>
<dbReference type="InterPro" id="IPR000719">
    <property type="entry name" value="Prot_kinase_dom"/>
</dbReference>
<keyword evidence="3 9" id="KW-0812">Transmembrane</keyword>
<dbReference type="PROSITE" id="PS50011">
    <property type="entry name" value="PROTEIN_KINASE_DOM"/>
    <property type="match status" value="1"/>
</dbReference>
<proteinExistence type="predicted"/>
<evidence type="ECO:0000313" key="12">
    <source>
        <dbReference type="EMBL" id="KAJ0975093.1"/>
    </source>
</evidence>
<comment type="caution">
    <text evidence="12">The sequence shown here is derived from an EMBL/GenBank/DDBJ whole genome shotgun (WGS) entry which is preliminary data.</text>
</comment>
<dbReference type="InterPro" id="IPR017441">
    <property type="entry name" value="Protein_kinase_ATP_BS"/>
</dbReference>
<dbReference type="OrthoDB" id="248923at2759"/>
<keyword evidence="10" id="KW-0732">Signal</keyword>
<dbReference type="PROSITE" id="PS00107">
    <property type="entry name" value="PROTEIN_KINASE_ATP"/>
    <property type="match status" value="1"/>
</dbReference>
<dbReference type="GO" id="GO:0005524">
    <property type="term" value="F:ATP binding"/>
    <property type="evidence" value="ECO:0007669"/>
    <property type="project" value="UniProtKB-UniRule"/>
</dbReference>
<dbReference type="PANTHER" id="PTHR48007">
    <property type="entry name" value="LEUCINE-RICH REPEAT RECEPTOR-LIKE PROTEIN KINASE PXC1"/>
    <property type="match status" value="1"/>
</dbReference>
<dbReference type="SUPFAM" id="SSF56112">
    <property type="entry name" value="Protein kinase-like (PK-like)"/>
    <property type="match status" value="1"/>
</dbReference>
<dbReference type="AlphaFoldDB" id="A0A9D5HG81"/>
<evidence type="ECO:0000256" key="10">
    <source>
        <dbReference type="SAM" id="SignalP"/>
    </source>
</evidence>
<feature type="chain" id="PRO_5038876764" description="Protein kinase domain-containing protein" evidence="10">
    <location>
        <begin position="21"/>
        <end position="607"/>
    </location>
</feature>
<keyword evidence="2" id="KW-0433">Leucine-rich repeat</keyword>
<dbReference type="Proteomes" id="UP001085076">
    <property type="component" value="Miscellaneous, Linkage group lg04"/>
</dbReference>
<dbReference type="SUPFAM" id="SSF52058">
    <property type="entry name" value="L domain-like"/>
    <property type="match status" value="1"/>
</dbReference>